<dbReference type="InterPro" id="IPR000834">
    <property type="entry name" value="Peptidase_M14"/>
</dbReference>
<feature type="region of interest" description="Disordered" evidence="4">
    <location>
        <begin position="528"/>
        <end position="616"/>
    </location>
</feature>
<evidence type="ECO:0000256" key="1">
    <source>
        <dbReference type="ARBA" id="ARBA00001947"/>
    </source>
</evidence>
<evidence type="ECO:0000259" key="5">
    <source>
        <dbReference type="PROSITE" id="PS52035"/>
    </source>
</evidence>
<dbReference type="GO" id="GO:0004181">
    <property type="term" value="F:metallocarboxypeptidase activity"/>
    <property type="evidence" value="ECO:0007669"/>
    <property type="project" value="InterPro"/>
</dbReference>
<accession>A0AA39IJI3</accession>
<dbReference type="EMBL" id="JAUCMV010000001">
    <property type="protein sequence ID" value="KAK0424499.1"/>
    <property type="molecule type" value="Genomic_DNA"/>
</dbReference>
<dbReference type="Proteomes" id="UP001175271">
    <property type="component" value="Unassembled WGS sequence"/>
</dbReference>
<dbReference type="PANTHER" id="PTHR12756:SF11">
    <property type="entry name" value="CYTOSOLIC CARBOXYPEPTIDASE 1"/>
    <property type="match status" value="1"/>
</dbReference>
<evidence type="ECO:0000256" key="3">
    <source>
        <dbReference type="PROSITE-ProRule" id="PRU01379"/>
    </source>
</evidence>
<dbReference type="SUPFAM" id="SSF53187">
    <property type="entry name" value="Zn-dependent exopeptidases"/>
    <property type="match status" value="1"/>
</dbReference>
<protein>
    <recommendedName>
        <fullName evidence="5">Peptidase M14 domain-containing protein</fullName>
    </recommendedName>
</protein>
<evidence type="ECO:0000256" key="2">
    <source>
        <dbReference type="ARBA" id="ARBA00005988"/>
    </source>
</evidence>
<evidence type="ECO:0000313" key="7">
    <source>
        <dbReference type="Proteomes" id="UP001175271"/>
    </source>
</evidence>
<dbReference type="GO" id="GO:0006508">
    <property type="term" value="P:proteolysis"/>
    <property type="evidence" value="ECO:0007669"/>
    <property type="project" value="InterPro"/>
</dbReference>
<dbReference type="PANTHER" id="PTHR12756">
    <property type="entry name" value="CYTOSOLIC CARBOXYPEPTIDASE"/>
    <property type="match status" value="1"/>
</dbReference>
<dbReference type="InterPro" id="IPR040626">
    <property type="entry name" value="Pepdidase_M14_N"/>
</dbReference>
<feature type="compositionally biased region" description="Basic and acidic residues" evidence="4">
    <location>
        <begin position="593"/>
        <end position="603"/>
    </location>
</feature>
<dbReference type="Gene3D" id="3.40.630.10">
    <property type="entry name" value="Zn peptidases"/>
    <property type="match status" value="1"/>
</dbReference>
<comment type="caution">
    <text evidence="6">The sequence shown here is derived from an EMBL/GenBank/DDBJ whole genome shotgun (WGS) entry which is preliminary data.</text>
</comment>
<dbReference type="AlphaFoldDB" id="A0AA39IJI3"/>
<feature type="domain" description="Peptidase M14" evidence="5">
    <location>
        <begin position="897"/>
        <end position="1188"/>
    </location>
</feature>
<keyword evidence="7" id="KW-1185">Reference proteome</keyword>
<evidence type="ECO:0000256" key="4">
    <source>
        <dbReference type="SAM" id="MobiDB-lite"/>
    </source>
</evidence>
<feature type="region of interest" description="Disordered" evidence="4">
    <location>
        <begin position="172"/>
        <end position="198"/>
    </location>
</feature>
<dbReference type="PROSITE" id="PS52035">
    <property type="entry name" value="PEPTIDASE_M14"/>
    <property type="match status" value="1"/>
</dbReference>
<dbReference type="Pfam" id="PF00246">
    <property type="entry name" value="Peptidase_M14"/>
    <property type="match status" value="1"/>
</dbReference>
<comment type="similarity">
    <text evidence="2 3">Belongs to the peptidase M14 family.</text>
</comment>
<dbReference type="GO" id="GO:0008270">
    <property type="term" value="F:zinc ion binding"/>
    <property type="evidence" value="ECO:0007669"/>
    <property type="project" value="InterPro"/>
</dbReference>
<name>A0AA39IJI3_9BILA</name>
<evidence type="ECO:0000313" key="6">
    <source>
        <dbReference type="EMBL" id="KAK0424499.1"/>
    </source>
</evidence>
<reference evidence="6" key="1">
    <citation type="submission" date="2023-06" db="EMBL/GenBank/DDBJ databases">
        <title>Genomic analysis of the entomopathogenic nematode Steinernema hermaphroditum.</title>
        <authorList>
            <person name="Schwarz E.M."/>
            <person name="Heppert J.K."/>
            <person name="Baniya A."/>
            <person name="Schwartz H.T."/>
            <person name="Tan C.-H."/>
            <person name="Antoshechkin I."/>
            <person name="Sternberg P.W."/>
            <person name="Goodrich-Blair H."/>
            <person name="Dillman A.R."/>
        </authorList>
    </citation>
    <scope>NUCLEOTIDE SEQUENCE</scope>
    <source>
        <strain evidence="6">PS9179</strain>
        <tissue evidence="6">Whole animal</tissue>
    </source>
</reference>
<proteinExistence type="inferred from homology"/>
<gene>
    <name evidence="6" type="ORF">QR680_008696</name>
</gene>
<feature type="active site" description="Proton donor/acceptor" evidence="3">
    <location>
        <position position="1149"/>
    </location>
</feature>
<dbReference type="Gene3D" id="2.60.40.3120">
    <property type="match status" value="1"/>
</dbReference>
<dbReference type="InterPro" id="IPR050821">
    <property type="entry name" value="Cytosolic_carboxypeptidase"/>
</dbReference>
<organism evidence="6 7">
    <name type="scientific">Steinernema hermaphroditum</name>
    <dbReference type="NCBI Taxonomy" id="289476"/>
    <lineage>
        <taxon>Eukaryota</taxon>
        <taxon>Metazoa</taxon>
        <taxon>Ecdysozoa</taxon>
        <taxon>Nematoda</taxon>
        <taxon>Chromadorea</taxon>
        <taxon>Rhabditida</taxon>
        <taxon>Tylenchina</taxon>
        <taxon>Panagrolaimomorpha</taxon>
        <taxon>Strongyloidoidea</taxon>
        <taxon>Steinernematidae</taxon>
        <taxon>Steinernema</taxon>
    </lineage>
</organism>
<feature type="compositionally biased region" description="Basic and acidic residues" evidence="4">
    <location>
        <begin position="543"/>
        <end position="562"/>
    </location>
</feature>
<comment type="cofactor">
    <cofactor evidence="1">
        <name>Zn(2+)</name>
        <dbReference type="ChEBI" id="CHEBI:29105"/>
    </cofactor>
</comment>
<dbReference type="Pfam" id="PF18027">
    <property type="entry name" value="Pepdidase_M14_N"/>
    <property type="match status" value="1"/>
</dbReference>
<sequence length="1205" mass="136626">MYLSSLQRAALQVPIKRAPLIKFIGARLPRPNFDSSKLPPIPVSVMPFAAQASPSQPKATSIGQVGTLPRGSGIDESMLPLRFRRRLLDDEEIAAINVFIALPWYLIQASTSSGSEHDAQPLTVLFVKLIKGIVEEEFQREQQFQIGSAIARRVKGTHEYAERNFFSFLQAEQKKPGRSKKNSETSPSNGFKVKKRTENDDKANDKITLPMVLDAITKVEDDIACCMIAWLYREYTKRCSSKVRLRRVRAFIRLKATIKIAEVLTPRLEGDDWKSAKSKQDVINFLSEALMVTERDRFFSVRLNKASFHSHISDKVLDVEFMRRFPKILNLIKKSINLLRFVDVVVSDYFPAKFINVIDTLETGASEDKVKLLQFYLKLGHSLFRSNTHLKEWLDANTVETIFKVFQSHVGKRSKVRHFAVAVEAALCLQVLLDSDMARVRLSSEISTIGQLLDDVSLEEHTTSSLKTALMDIGIRLLPQQNFPCDNLDTPVYEFPLRECLHEASLNNTFSTDMGSFDRTRASFDFEGEASDDDVGEQNGKASDTEDSRNGRGFSESDRESEQSDDDGEANTYESGLDDSDLPPPDATSTPLKDSKTGVKTDDSENPSGSTSGRLLSGIELQQYDHLFKEYINGCDSSRIGDCIGDMNVTSVGKFVKKAFPDTVTDAKKPHEASDLLDTSSNIGELSQAVAKEIHAYQHENKTNQKRKRELVFDLDELVAENNSTDMTSLELNAEKPLHFESRFESGNLRKAYRVGNADERHYELVLSPDIGSNRPHYQWFYFEVSNNEAGKMYTFDIINCSKATSMFSKGMQPVVFSAAQYKECKQGWIRDGANICYYRNRYISYRPGIPKKALKGKRKEGEEGYMESMELCHHYTLRFQLIFRKSADITYIAYHYPFTYSRLRATLESVISRNVDRPAFSGVYIRCDKVTTTLSQNLVPVVTITAPGTKDDIKKRDVVFLSARVHPGESNSSWMMKGILDFLSSEEEYWDAEKLRSDFVFKIVPMLNPDGVINGNHRLSLAGRDLNRVWCEPGRLYPTIRSTKALVQYSVDRLGKTPYVYVDLHGHSRQWNVFMFGNNPVQSRKESDKNLLEKKEGKSFAILPERMNKISPSFSLQQCTFAVQENKAGSARIALWRDFSIPRCYTMESTYCGFNSSSADKYTKKQIGLNELEEVGRHLCMAILSVKEKVDAFDISEKLDNTTF</sequence>